<evidence type="ECO:0000313" key="3">
    <source>
        <dbReference type="Proteomes" id="UP000030755"/>
    </source>
</evidence>
<gene>
    <name evidence="2" type="ORF">O9G_003849</name>
</gene>
<accession>A0A075ARX8</accession>
<dbReference type="EMBL" id="KE561087">
    <property type="protein sequence ID" value="EPZ33026.1"/>
    <property type="molecule type" value="Genomic_DNA"/>
</dbReference>
<sequence length="83" mass="9453">MRLQLLRPLRNCSLKSINYYATVKGDKIDMVQQLYLEELPKAVDEVKQKSQGKPVQKSVPEEKPDAAPKAKRPDSNSNSKKKK</sequence>
<feature type="compositionally biased region" description="Basic and acidic residues" evidence="1">
    <location>
        <begin position="59"/>
        <end position="74"/>
    </location>
</feature>
<evidence type="ECO:0000313" key="2">
    <source>
        <dbReference type="EMBL" id="EPZ33026.1"/>
    </source>
</evidence>
<protein>
    <submittedName>
        <fullName evidence="2">Uncharacterized protein</fullName>
    </submittedName>
</protein>
<organism evidence="2 3">
    <name type="scientific">Rozella allomycis (strain CSF55)</name>
    <dbReference type="NCBI Taxonomy" id="988480"/>
    <lineage>
        <taxon>Eukaryota</taxon>
        <taxon>Fungi</taxon>
        <taxon>Fungi incertae sedis</taxon>
        <taxon>Cryptomycota</taxon>
        <taxon>Cryptomycota incertae sedis</taxon>
        <taxon>Rozella</taxon>
    </lineage>
</organism>
<reference evidence="2 3" key="1">
    <citation type="journal article" date="2013" name="Curr. Biol.">
        <title>Shared signatures of parasitism and phylogenomics unite Cryptomycota and microsporidia.</title>
        <authorList>
            <person name="James T.Y."/>
            <person name="Pelin A."/>
            <person name="Bonen L."/>
            <person name="Ahrendt S."/>
            <person name="Sain D."/>
            <person name="Corradi N."/>
            <person name="Stajich J.E."/>
        </authorList>
    </citation>
    <scope>NUCLEOTIDE SEQUENCE [LARGE SCALE GENOMIC DNA]</scope>
    <source>
        <strain evidence="2 3">CSF55</strain>
    </source>
</reference>
<proteinExistence type="predicted"/>
<dbReference type="Proteomes" id="UP000030755">
    <property type="component" value="Unassembled WGS sequence"/>
</dbReference>
<keyword evidence="3" id="KW-1185">Reference proteome</keyword>
<name>A0A075ARX8_ROZAC</name>
<dbReference type="HOGENOM" id="CLU_2543875_0_0_1"/>
<dbReference type="AlphaFoldDB" id="A0A075ARX8"/>
<feature type="region of interest" description="Disordered" evidence="1">
    <location>
        <begin position="44"/>
        <end position="83"/>
    </location>
</feature>
<evidence type="ECO:0000256" key="1">
    <source>
        <dbReference type="SAM" id="MobiDB-lite"/>
    </source>
</evidence>